<dbReference type="EMBL" id="UINC01048844">
    <property type="protein sequence ID" value="SVB59889.1"/>
    <property type="molecule type" value="Genomic_DNA"/>
</dbReference>
<dbReference type="GO" id="GO:0003700">
    <property type="term" value="F:DNA-binding transcription factor activity"/>
    <property type="evidence" value="ECO:0007669"/>
    <property type="project" value="TreeGrafter"/>
</dbReference>
<dbReference type="Gene3D" id="2.60.120.10">
    <property type="entry name" value="Jelly Rolls"/>
    <property type="match status" value="1"/>
</dbReference>
<dbReference type="CDD" id="cd02209">
    <property type="entry name" value="cupin_XRE_C"/>
    <property type="match status" value="1"/>
</dbReference>
<evidence type="ECO:0000259" key="2">
    <source>
        <dbReference type="PROSITE" id="PS50943"/>
    </source>
</evidence>
<evidence type="ECO:0000256" key="1">
    <source>
        <dbReference type="ARBA" id="ARBA00023125"/>
    </source>
</evidence>
<dbReference type="InterPro" id="IPR001387">
    <property type="entry name" value="Cro/C1-type_HTH"/>
</dbReference>
<evidence type="ECO:0000313" key="3">
    <source>
        <dbReference type="EMBL" id="SVB59889.1"/>
    </source>
</evidence>
<dbReference type="GO" id="GO:0005829">
    <property type="term" value="C:cytosol"/>
    <property type="evidence" value="ECO:0007669"/>
    <property type="project" value="TreeGrafter"/>
</dbReference>
<dbReference type="InterPro" id="IPR013096">
    <property type="entry name" value="Cupin_2"/>
</dbReference>
<protein>
    <recommendedName>
        <fullName evidence="2">HTH cro/C1-type domain-containing protein</fullName>
    </recommendedName>
</protein>
<dbReference type="Gene3D" id="1.10.260.40">
    <property type="entry name" value="lambda repressor-like DNA-binding domains"/>
    <property type="match status" value="1"/>
</dbReference>
<dbReference type="AlphaFoldDB" id="A0A382FB38"/>
<dbReference type="Pfam" id="PF07883">
    <property type="entry name" value="Cupin_2"/>
    <property type="match status" value="1"/>
</dbReference>
<dbReference type="InterPro" id="IPR014710">
    <property type="entry name" value="RmlC-like_jellyroll"/>
</dbReference>
<reference evidence="3" key="1">
    <citation type="submission" date="2018-05" db="EMBL/GenBank/DDBJ databases">
        <authorList>
            <person name="Lanie J.A."/>
            <person name="Ng W.-L."/>
            <person name="Kazmierczak K.M."/>
            <person name="Andrzejewski T.M."/>
            <person name="Davidsen T.M."/>
            <person name="Wayne K.J."/>
            <person name="Tettelin H."/>
            <person name="Glass J.I."/>
            <person name="Rusch D."/>
            <person name="Podicherti R."/>
            <person name="Tsui H.-C.T."/>
            <person name="Winkler M.E."/>
        </authorList>
    </citation>
    <scope>NUCLEOTIDE SEQUENCE</scope>
</reference>
<accession>A0A382FB38</accession>
<gene>
    <name evidence="3" type="ORF">METZ01_LOCUS212743</name>
</gene>
<dbReference type="SMART" id="SM00530">
    <property type="entry name" value="HTH_XRE"/>
    <property type="match status" value="1"/>
</dbReference>
<dbReference type="InterPro" id="IPR010982">
    <property type="entry name" value="Lambda_DNA-bd_dom_sf"/>
</dbReference>
<dbReference type="InterPro" id="IPR050807">
    <property type="entry name" value="TransReg_Diox_bact_type"/>
</dbReference>
<proteinExistence type="predicted"/>
<dbReference type="SUPFAM" id="SSF47413">
    <property type="entry name" value="lambda repressor-like DNA-binding domains"/>
    <property type="match status" value="1"/>
</dbReference>
<dbReference type="CDD" id="cd00093">
    <property type="entry name" value="HTH_XRE"/>
    <property type="match status" value="1"/>
</dbReference>
<dbReference type="PROSITE" id="PS50943">
    <property type="entry name" value="HTH_CROC1"/>
    <property type="match status" value="1"/>
</dbReference>
<dbReference type="Pfam" id="PF01381">
    <property type="entry name" value="HTH_3"/>
    <property type="match status" value="1"/>
</dbReference>
<keyword evidence="1" id="KW-0238">DNA-binding</keyword>
<dbReference type="InterPro" id="IPR011051">
    <property type="entry name" value="RmlC_Cupin_sf"/>
</dbReference>
<feature type="domain" description="HTH cro/C1-type" evidence="2">
    <location>
        <begin position="1"/>
        <end position="54"/>
    </location>
</feature>
<feature type="non-terminal residue" evidence="3">
    <location>
        <position position="1"/>
    </location>
</feature>
<dbReference type="SUPFAM" id="SSF51182">
    <property type="entry name" value="RmlC-like cupins"/>
    <property type="match status" value="1"/>
</dbReference>
<name>A0A382FB38_9ZZZZ</name>
<dbReference type="PANTHER" id="PTHR46797">
    <property type="entry name" value="HTH-TYPE TRANSCRIPTIONAL REGULATOR"/>
    <property type="match status" value="1"/>
</dbReference>
<dbReference type="GO" id="GO:0003677">
    <property type="term" value="F:DNA binding"/>
    <property type="evidence" value="ECO:0007669"/>
    <property type="project" value="UniProtKB-KW"/>
</dbReference>
<sequence length="172" mass="19483">RRRRNELGMTLRELADEAELTSGFLSQVENDRVSPSLKSLGRIAEVLRIPLFQLLSTHAGNPVVRSGERTTVPWMDTGVEAVLLTPYRDWQMLPFHRTMAAGERLPAVRLGTAREEWYYVLTGAIEITLTDEELYVLEEGDAIHFESSRLQEVANPTKKPATFICMMTPPQL</sequence>
<organism evidence="3">
    <name type="scientific">marine metagenome</name>
    <dbReference type="NCBI Taxonomy" id="408172"/>
    <lineage>
        <taxon>unclassified sequences</taxon>
        <taxon>metagenomes</taxon>
        <taxon>ecological metagenomes</taxon>
    </lineage>
</organism>
<dbReference type="PANTHER" id="PTHR46797:SF1">
    <property type="entry name" value="METHYLPHOSPHONATE SYNTHASE"/>
    <property type="match status" value="1"/>
</dbReference>